<evidence type="ECO:0000256" key="5">
    <source>
        <dbReference type="ARBA" id="ARBA00023136"/>
    </source>
</evidence>
<evidence type="ECO:0000256" key="2">
    <source>
        <dbReference type="ARBA" id="ARBA00022448"/>
    </source>
</evidence>
<dbReference type="KEGG" id="amus:LMH87_011047"/>
<gene>
    <name evidence="9" type="ORF">LMH87_011047</name>
</gene>
<feature type="transmembrane region" description="Helical" evidence="7">
    <location>
        <begin position="138"/>
        <end position="158"/>
    </location>
</feature>
<dbReference type="FunFam" id="1.20.1720.10:FF:000009">
    <property type="entry name" value="MFS multidrug transporter"/>
    <property type="match status" value="1"/>
</dbReference>
<feature type="transmembrane region" description="Helical" evidence="7">
    <location>
        <begin position="224"/>
        <end position="246"/>
    </location>
</feature>
<feature type="transmembrane region" description="Helical" evidence="7">
    <location>
        <begin position="391"/>
        <end position="412"/>
    </location>
</feature>
<dbReference type="GO" id="GO:0022857">
    <property type="term" value="F:transmembrane transporter activity"/>
    <property type="evidence" value="ECO:0007669"/>
    <property type="project" value="InterPro"/>
</dbReference>
<evidence type="ECO:0000256" key="7">
    <source>
        <dbReference type="SAM" id="Phobius"/>
    </source>
</evidence>
<feature type="region of interest" description="Disordered" evidence="6">
    <location>
        <begin position="575"/>
        <end position="595"/>
    </location>
</feature>
<feature type="transmembrane region" description="Helical" evidence="7">
    <location>
        <begin position="518"/>
        <end position="538"/>
    </location>
</feature>
<keyword evidence="10" id="KW-1185">Reference proteome</keyword>
<dbReference type="InterPro" id="IPR020846">
    <property type="entry name" value="MFS_dom"/>
</dbReference>
<dbReference type="EMBL" id="JAJHUN010000009">
    <property type="protein sequence ID" value="KAJ4150290.1"/>
    <property type="molecule type" value="Genomic_DNA"/>
</dbReference>
<comment type="subcellular location">
    <subcellularLocation>
        <location evidence="1">Membrane</location>
        <topology evidence="1">Multi-pass membrane protein</topology>
    </subcellularLocation>
</comment>
<organism evidence="9 10">
    <name type="scientific">Akanthomyces muscarius</name>
    <name type="common">Entomopathogenic fungus</name>
    <name type="synonym">Lecanicillium muscarium</name>
    <dbReference type="NCBI Taxonomy" id="2231603"/>
    <lineage>
        <taxon>Eukaryota</taxon>
        <taxon>Fungi</taxon>
        <taxon>Dikarya</taxon>
        <taxon>Ascomycota</taxon>
        <taxon>Pezizomycotina</taxon>
        <taxon>Sordariomycetes</taxon>
        <taxon>Hypocreomycetidae</taxon>
        <taxon>Hypocreales</taxon>
        <taxon>Cordycipitaceae</taxon>
        <taxon>Akanthomyces</taxon>
    </lineage>
</organism>
<comment type="caution">
    <text evidence="9">The sequence shown here is derived from an EMBL/GenBank/DDBJ whole genome shotgun (WGS) entry which is preliminary data.</text>
</comment>
<evidence type="ECO:0000313" key="10">
    <source>
        <dbReference type="Proteomes" id="UP001144673"/>
    </source>
</evidence>
<evidence type="ECO:0000259" key="8">
    <source>
        <dbReference type="PROSITE" id="PS50850"/>
    </source>
</evidence>
<evidence type="ECO:0000256" key="4">
    <source>
        <dbReference type="ARBA" id="ARBA00022989"/>
    </source>
</evidence>
<dbReference type="RefSeq" id="XP_056052004.1">
    <property type="nucleotide sequence ID" value="XM_056200122.1"/>
</dbReference>
<keyword evidence="4 7" id="KW-1133">Transmembrane helix</keyword>
<feature type="transmembrane region" description="Helical" evidence="7">
    <location>
        <begin position="472"/>
        <end position="498"/>
    </location>
</feature>
<dbReference type="Proteomes" id="UP001144673">
    <property type="component" value="Chromosome 4"/>
</dbReference>
<feature type="transmembrane region" description="Helical" evidence="7">
    <location>
        <begin position="100"/>
        <end position="118"/>
    </location>
</feature>
<reference evidence="9" key="1">
    <citation type="journal article" date="2023" name="Access Microbiol">
        <title>De-novo genome assembly for Akanthomyces muscarius, a biocontrol agent of insect agricultural pests.</title>
        <authorList>
            <person name="Erdos Z."/>
            <person name="Studholme D.J."/>
            <person name="Raymond B."/>
            <person name="Sharma M."/>
        </authorList>
    </citation>
    <scope>NUCLEOTIDE SEQUENCE</scope>
    <source>
        <strain evidence="9">Ve6</strain>
    </source>
</reference>
<sequence length="595" mass="65237">MSVEGIPTTPPVAFRTFIDYQRSLPPTLHRKAPTESCNEEEKCHSSVNAEEQSQHTESSCATVISDERSQRHDSTASTLVVEDPDDRPYSTFSGFQKKNIIVMASVAAFLSPLSSQIYLPATQKIALEYGVSSTKVNLTMTVFIIMQGIVPSFVAAFADNFGRRPIYLVCFPIYIAANIGLALQRHYGALVALRCLQGIGSSAMATLSTAIVADMITSAERGTYMGFTQIGSILGPAIGPVLGGVISQYTDWHYIFWLLAGLACAIFVPLLILLPETCRRMVGDGSLPAPVSNQSMLQLFRGRQERRESAGIEQLSDEESKKEVITASSFEQERCCGRSLNPLASLTIMFDIETALLLFCNSFAFACFISVTTSIPSQFHRLYQVNEMQTSLIYIPLSLGTLISAATTGQLVNWNFKRYALKHGYPLTSNRQHNLDGFPVERARLEIAWPLMLIAAASLILYGWIMHLNISMAAPVVILFVFGYTNVAAYKTTGILLVDIHPGRAATVSAASNLIKSAFGAAASAAVVALIQVMGIGWTFTMLALVWVALSPCFVVLMCCGPRWRRERAEREAMRMERKSSQDLRKQHAGNSCTV</sequence>
<dbReference type="PRINTS" id="PR01036">
    <property type="entry name" value="TCRTETB"/>
</dbReference>
<dbReference type="Gene3D" id="1.20.1720.10">
    <property type="entry name" value="Multidrug resistance protein D"/>
    <property type="match status" value="1"/>
</dbReference>
<feature type="region of interest" description="Disordered" evidence="6">
    <location>
        <begin position="44"/>
        <end position="77"/>
    </location>
</feature>
<evidence type="ECO:0000256" key="3">
    <source>
        <dbReference type="ARBA" id="ARBA00022692"/>
    </source>
</evidence>
<keyword evidence="5 7" id="KW-0472">Membrane</keyword>
<dbReference type="Pfam" id="PF07690">
    <property type="entry name" value="MFS_1"/>
    <property type="match status" value="1"/>
</dbReference>
<dbReference type="InterPro" id="IPR011701">
    <property type="entry name" value="MFS"/>
</dbReference>
<feature type="transmembrane region" description="Helical" evidence="7">
    <location>
        <begin position="348"/>
        <end position="371"/>
    </location>
</feature>
<evidence type="ECO:0000256" key="6">
    <source>
        <dbReference type="SAM" id="MobiDB-lite"/>
    </source>
</evidence>
<dbReference type="Gene3D" id="1.20.1250.20">
    <property type="entry name" value="MFS general substrate transporter like domains"/>
    <property type="match status" value="1"/>
</dbReference>
<keyword evidence="2" id="KW-0813">Transport</keyword>
<dbReference type="PANTHER" id="PTHR23502:SF51">
    <property type="entry name" value="QUINIDINE RESISTANCE PROTEIN 1-RELATED"/>
    <property type="match status" value="1"/>
</dbReference>
<feature type="compositionally biased region" description="Basic and acidic residues" evidence="6">
    <location>
        <begin position="575"/>
        <end position="586"/>
    </location>
</feature>
<feature type="compositionally biased region" description="Polar residues" evidence="6">
    <location>
        <begin position="45"/>
        <end position="62"/>
    </location>
</feature>
<feature type="transmembrane region" description="Helical" evidence="7">
    <location>
        <begin position="165"/>
        <end position="183"/>
    </location>
</feature>
<protein>
    <recommendedName>
        <fullName evidence="8">Major facilitator superfamily (MFS) profile domain-containing protein</fullName>
    </recommendedName>
</protein>
<dbReference type="PANTHER" id="PTHR23502">
    <property type="entry name" value="MAJOR FACILITATOR SUPERFAMILY"/>
    <property type="match status" value="1"/>
</dbReference>
<evidence type="ECO:0000256" key="1">
    <source>
        <dbReference type="ARBA" id="ARBA00004141"/>
    </source>
</evidence>
<proteinExistence type="predicted"/>
<dbReference type="GeneID" id="80898206"/>
<dbReference type="InterPro" id="IPR036259">
    <property type="entry name" value="MFS_trans_sf"/>
</dbReference>
<dbReference type="AlphaFoldDB" id="A0A9W8UKQ4"/>
<dbReference type="PROSITE" id="PS50850">
    <property type="entry name" value="MFS"/>
    <property type="match status" value="1"/>
</dbReference>
<feature type="compositionally biased region" description="Basic and acidic residues" evidence="6">
    <location>
        <begin position="65"/>
        <end position="74"/>
    </location>
</feature>
<feature type="transmembrane region" description="Helical" evidence="7">
    <location>
        <begin position="252"/>
        <end position="274"/>
    </location>
</feature>
<dbReference type="GO" id="GO:0005886">
    <property type="term" value="C:plasma membrane"/>
    <property type="evidence" value="ECO:0007669"/>
    <property type="project" value="TreeGrafter"/>
</dbReference>
<feature type="transmembrane region" description="Helical" evidence="7">
    <location>
        <begin position="447"/>
        <end position="466"/>
    </location>
</feature>
<feature type="transmembrane region" description="Helical" evidence="7">
    <location>
        <begin position="189"/>
        <end position="212"/>
    </location>
</feature>
<name>A0A9W8UKQ4_AKAMU</name>
<feature type="domain" description="Major facilitator superfamily (MFS) profile" evidence="8">
    <location>
        <begin position="100"/>
        <end position="563"/>
    </location>
</feature>
<accession>A0A9W8UKQ4</accession>
<dbReference type="SUPFAM" id="SSF103473">
    <property type="entry name" value="MFS general substrate transporter"/>
    <property type="match status" value="1"/>
</dbReference>
<evidence type="ECO:0000313" key="9">
    <source>
        <dbReference type="EMBL" id="KAJ4150290.1"/>
    </source>
</evidence>
<feature type="transmembrane region" description="Helical" evidence="7">
    <location>
        <begin position="544"/>
        <end position="564"/>
    </location>
</feature>
<keyword evidence="3 7" id="KW-0812">Transmembrane</keyword>